<reference evidence="5 6" key="1">
    <citation type="submission" date="2019-03" db="EMBL/GenBank/DDBJ databases">
        <title>Genomic Encyclopedia of Archaeal and Bacterial Type Strains, Phase II (KMG-II): from individual species to whole genera.</title>
        <authorList>
            <person name="Goeker M."/>
        </authorList>
    </citation>
    <scope>NUCLEOTIDE SEQUENCE [LARGE SCALE GENOMIC DNA]</scope>
    <source>
        <strain evidence="5 6">DSM 18435</strain>
    </source>
</reference>
<gene>
    <name evidence="5" type="ORF">CLV82_0612</name>
</gene>
<organism evidence="5 6">
    <name type="scientific">Zeaxanthinibacter enoshimensis</name>
    <dbReference type="NCBI Taxonomy" id="392009"/>
    <lineage>
        <taxon>Bacteria</taxon>
        <taxon>Pseudomonadati</taxon>
        <taxon>Bacteroidota</taxon>
        <taxon>Flavobacteriia</taxon>
        <taxon>Flavobacteriales</taxon>
        <taxon>Flavobacteriaceae</taxon>
        <taxon>Zeaxanthinibacter</taxon>
    </lineage>
</organism>
<dbReference type="GO" id="GO:0016757">
    <property type="term" value="F:glycosyltransferase activity"/>
    <property type="evidence" value="ECO:0007669"/>
    <property type="project" value="UniProtKB-KW"/>
</dbReference>
<protein>
    <submittedName>
        <fullName evidence="5">Glycosyltransferase involved in cell wall biosynthesis</fullName>
    </submittedName>
</protein>
<evidence type="ECO:0000259" key="4">
    <source>
        <dbReference type="Pfam" id="PF13439"/>
    </source>
</evidence>
<dbReference type="Pfam" id="PF13439">
    <property type="entry name" value="Glyco_transf_4"/>
    <property type="match status" value="1"/>
</dbReference>
<dbReference type="SUPFAM" id="SSF53756">
    <property type="entry name" value="UDP-Glycosyltransferase/glycogen phosphorylase"/>
    <property type="match status" value="1"/>
</dbReference>
<feature type="domain" description="Glycosyltransferase subfamily 4-like N-terminal" evidence="4">
    <location>
        <begin position="17"/>
        <end position="155"/>
    </location>
</feature>
<name>A0A4R6TSC3_9FLAO</name>
<keyword evidence="1" id="KW-0328">Glycosyltransferase</keyword>
<accession>A0A4R6TSC3</accession>
<evidence type="ECO:0000313" key="5">
    <source>
        <dbReference type="EMBL" id="TDQ32779.1"/>
    </source>
</evidence>
<dbReference type="PANTHER" id="PTHR12526">
    <property type="entry name" value="GLYCOSYLTRANSFERASE"/>
    <property type="match status" value="1"/>
</dbReference>
<dbReference type="AlphaFoldDB" id="A0A4R6TSC3"/>
<dbReference type="PANTHER" id="PTHR12526:SF629">
    <property type="entry name" value="TEICHURONIC ACID BIOSYNTHESIS GLYCOSYLTRANSFERASE TUAH-RELATED"/>
    <property type="match status" value="1"/>
</dbReference>
<keyword evidence="2 5" id="KW-0808">Transferase</keyword>
<comment type="caution">
    <text evidence="5">The sequence shown here is derived from an EMBL/GenBank/DDBJ whole genome shotgun (WGS) entry which is preliminary data.</text>
</comment>
<evidence type="ECO:0000256" key="1">
    <source>
        <dbReference type="ARBA" id="ARBA00022676"/>
    </source>
</evidence>
<evidence type="ECO:0000259" key="3">
    <source>
        <dbReference type="Pfam" id="PF00534"/>
    </source>
</evidence>
<feature type="domain" description="Glycosyl transferase family 1" evidence="3">
    <location>
        <begin position="175"/>
        <end position="338"/>
    </location>
</feature>
<dbReference type="InterPro" id="IPR028098">
    <property type="entry name" value="Glyco_trans_4-like_N"/>
</dbReference>
<dbReference type="CDD" id="cd03794">
    <property type="entry name" value="GT4_WbuB-like"/>
    <property type="match status" value="1"/>
</dbReference>
<keyword evidence="6" id="KW-1185">Reference proteome</keyword>
<dbReference type="EMBL" id="SNYI01000001">
    <property type="protein sequence ID" value="TDQ32779.1"/>
    <property type="molecule type" value="Genomic_DNA"/>
</dbReference>
<dbReference type="Gene3D" id="3.40.50.2000">
    <property type="entry name" value="Glycogen Phosphorylase B"/>
    <property type="match status" value="2"/>
</dbReference>
<evidence type="ECO:0000256" key="2">
    <source>
        <dbReference type="ARBA" id="ARBA00022679"/>
    </source>
</evidence>
<proteinExistence type="predicted"/>
<evidence type="ECO:0000313" key="6">
    <source>
        <dbReference type="Proteomes" id="UP000295468"/>
    </source>
</evidence>
<sequence length="363" mass="41540">MTSVHHRYDTRILYKECISLKNHGLDVHLIVADEKEDEVFEGISIHSVGKTEGKISRFIKATKRVFNKALDLDADIYHFHDPELLPYGKKLKKKGKVVIYDTHEDLPRQLMSKEYVPILARRPLALGMEWYEDNIVKNFDAVITATPHISKRFSRLNDTVVDINNFPLLSDLDLQVTKWETKRNEICYIGSITEIRGLSQIILATSLLPNIVLNLAGSVAPKSYLQTLSSLDGWTKTNYMGQINRNEVKSVMKQSKVGLVTFLPYGNHIHSQPNKLFEYMAQGIPLVASNFDLWKEIVERYDCGICVNPRDPEAIAGAIKFLLEHDELSEKKGQNGRNAILEKFNWDSEQKKLTGLYDMLLKH</sequence>
<dbReference type="Proteomes" id="UP000295468">
    <property type="component" value="Unassembled WGS sequence"/>
</dbReference>
<dbReference type="Pfam" id="PF00534">
    <property type="entry name" value="Glycos_transf_1"/>
    <property type="match status" value="1"/>
</dbReference>
<dbReference type="InterPro" id="IPR001296">
    <property type="entry name" value="Glyco_trans_1"/>
</dbReference>